<evidence type="ECO:0000256" key="1">
    <source>
        <dbReference type="ARBA" id="ARBA00010928"/>
    </source>
</evidence>
<feature type="domain" description="GFO/IDH/MocA-like oxidoreductase" evidence="4">
    <location>
        <begin position="134"/>
        <end position="255"/>
    </location>
</feature>
<evidence type="ECO:0000313" key="5">
    <source>
        <dbReference type="EMBL" id="GCE16111.1"/>
    </source>
</evidence>
<gene>
    <name evidence="5" type="ORF">KTT_59700</name>
</gene>
<comment type="similarity">
    <text evidence="1">Belongs to the Gfo/Idh/MocA family.</text>
</comment>
<dbReference type="InterPro" id="IPR000683">
    <property type="entry name" value="Gfo/Idh/MocA-like_OxRdtase_N"/>
</dbReference>
<feature type="domain" description="Gfo/Idh/MocA-like oxidoreductase N-terminal" evidence="3">
    <location>
        <begin position="4"/>
        <end position="123"/>
    </location>
</feature>
<sequence>MALRLVQVGLGGIGGHWFRTVLTNNPAVELVGWVEIIEEVLANAIEQWGLPAEKCFTSLDEALKQCEPDAVLITASLAGHVSSARTALLAGKHVLMEKPFAPSIAEAKELVELAERQQRILMISQNYRFSPRVQVAKHLLEQKIVGEVGTVYIDFRFYANAINDPNHRHYQIWQPLLADMAIHHFDLMRYVLGQEPQTISCVTWNPIGSHFKDAPSASATITFERGTVVSYRGSWVSQARTTAWTGEWQMDCDQGEIFWSDRSESPSQDVYLQVQPIWQPRTDVEIPEFDLPKDFHGSLSAFIQAIQSGKQPSSAGSDNIKSLALTFAAIASASAHGAPITISSLL</sequence>
<dbReference type="InterPro" id="IPR055170">
    <property type="entry name" value="GFO_IDH_MocA-like_dom"/>
</dbReference>
<dbReference type="SUPFAM" id="SSF51735">
    <property type="entry name" value="NAD(P)-binding Rossmann-fold domains"/>
    <property type="match status" value="1"/>
</dbReference>
<dbReference type="GO" id="GO:0000166">
    <property type="term" value="F:nucleotide binding"/>
    <property type="evidence" value="ECO:0007669"/>
    <property type="project" value="InterPro"/>
</dbReference>
<organism evidence="5 6">
    <name type="scientific">Tengunoibacter tsumagoiensis</name>
    <dbReference type="NCBI Taxonomy" id="2014871"/>
    <lineage>
        <taxon>Bacteria</taxon>
        <taxon>Bacillati</taxon>
        <taxon>Chloroflexota</taxon>
        <taxon>Ktedonobacteria</taxon>
        <taxon>Ktedonobacterales</taxon>
        <taxon>Dictyobacteraceae</taxon>
        <taxon>Tengunoibacter</taxon>
    </lineage>
</organism>
<keyword evidence="6" id="KW-1185">Reference proteome</keyword>
<dbReference type="RefSeq" id="WP_126583493.1">
    <property type="nucleotide sequence ID" value="NZ_BIFR01000002.1"/>
</dbReference>
<evidence type="ECO:0000313" key="6">
    <source>
        <dbReference type="Proteomes" id="UP000287352"/>
    </source>
</evidence>
<evidence type="ECO:0000259" key="4">
    <source>
        <dbReference type="Pfam" id="PF22725"/>
    </source>
</evidence>
<dbReference type="SUPFAM" id="SSF55347">
    <property type="entry name" value="Glyceraldehyde-3-phosphate dehydrogenase-like, C-terminal domain"/>
    <property type="match status" value="1"/>
</dbReference>
<dbReference type="Proteomes" id="UP000287352">
    <property type="component" value="Unassembled WGS sequence"/>
</dbReference>
<evidence type="ECO:0000259" key="3">
    <source>
        <dbReference type="Pfam" id="PF01408"/>
    </source>
</evidence>
<dbReference type="Pfam" id="PF22725">
    <property type="entry name" value="GFO_IDH_MocA_C3"/>
    <property type="match status" value="1"/>
</dbReference>
<dbReference type="PANTHER" id="PTHR43708">
    <property type="entry name" value="CONSERVED EXPRESSED OXIDOREDUCTASE (EUROFUNG)"/>
    <property type="match status" value="1"/>
</dbReference>
<protein>
    <submittedName>
        <fullName evidence="5">Oxidoreductase</fullName>
    </submittedName>
</protein>
<dbReference type="Gene3D" id="3.40.50.720">
    <property type="entry name" value="NAD(P)-binding Rossmann-like Domain"/>
    <property type="match status" value="1"/>
</dbReference>
<dbReference type="EMBL" id="BIFR01000002">
    <property type="protein sequence ID" value="GCE16111.1"/>
    <property type="molecule type" value="Genomic_DNA"/>
</dbReference>
<dbReference type="InterPro" id="IPR051317">
    <property type="entry name" value="Gfo/Idh/MocA_oxidoreduct"/>
</dbReference>
<keyword evidence="2" id="KW-0560">Oxidoreductase</keyword>
<accession>A0A402AAZ4</accession>
<reference evidence="6" key="1">
    <citation type="submission" date="2018-12" db="EMBL/GenBank/DDBJ databases">
        <title>Tengunoibacter tsumagoiensis gen. nov., sp. nov., Dictyobacter kobayashii sp. nov., D. alpinus sp. nov., and D. joshuensis sp. nov. and description of Dictyobacteraceae fam. nov. within the order Ktedonobacterales isolated from Tengu-no-mugimeshi.</title>
        <authorList>
            <person name="Wang C.M."/>
            <person name="Zheng Y."/>
            <person name="Sakai Y."/>
            <person name="Toyoda A."/>
            <person name="Minakuchi Y."/>
            <person name="Abe K."/>
            <person name="Yokota A."/>
            <person name="Yabe S."/>
        </authorList>
    </citation>
    <scope>NUCLEOTIDE SEQUENCE [LARGE SCALE GENOMIC DNA]</scope>
    <source>
        <strain evidence="6">Uno3</strain>
    </source>
</reference>
<dbReference type="PANTHER" id="PTHR43708:SF5">
    <property type="entry name" value="CONSERVED EXPRESSED OXIDOREDUCTASE (EUROFUNG)-RELATED"/>
    <property type="match status" value="1"/>
</dbReference>
<dbReference type="OrthoDB" id="9783105at2"/>
<dbReference type="Pfam" id="PF01408">
    <property type="entry name" value="GFO_IDH_MocA"/>
    <property type="match status" value="1"/>
</dbReference>
<comment type="caution">
    <text evidence="5">The sequence shown here is derived from an EMBL/GenBank/DDBJ whole genome shotgun (WGS) entry which is preliminary data.</text>
</comment>
<dbReference type="AlphaFoldDB" id="A0A402AAZ4"/>
<dbReference type="GO" id="GO:0016491">
    <property type="term" value="F:oxidoreductase activity"/>
    <property type="evidence" value="ECO:0007669"/>
    <property type="project" value="UniProtKB-KW"/>
</dbReference>
<name>A0A402AAZ4_9CHLR</name>
<dbReference type="Gene3D" id="3.30.360.10">
    <property type="entry name" value="Dihydrodipicolinate Reductase, domain 2"/>
    <property type="match status" value="1"/>
</dbReference>
<proteinExistence type="inferred from homology"/>
<dbReference type="InterPro" id="IPR036291">
    <property type="entry name" value="NAD(P)-bd_dom_sf"/>
</dbReference>
<evidence type="ECO:0000256" key="2">
    <source>
        <dbReference type="ARBA" id="ARBA00023002"/>
    </source>
</evidence>